<protein>
    <submittedName>
        <fullName evidence="1">Uncharacterized protein</fullName>
    </submittedName>
</protein>
<proteinExistence type="predicted"/>
<evidence type="ECO:0000313" key="1">
    <source>
        <dbReference type="EMBL" id="KAJ1677183.1"/>
    </source>
</evidence>
<dbReference type="Proteomes" id="UP001145114">
    <property type="component" value="Unassembled WGS sequence"/>
</dbReference>
<organism evidence="1 2">
    <name type="scientific">Spiromyces aspiralis</name>
    <dbReference type="NCBI Taxonomy" id="68401"/>
    <lineage>
        <taxon>Eukaryota</taxon>
        <taxon>Fungi</taxon>
        <taxon>Fungi incertae sedis</taxon>
        <taxon>Zoopagomycota</taxon>
        <taxon>Kickxellomycotina</taxon>
        <taxon>Kickxellomycetes</taxon>
        <taxon>Kickxellales</taxon>
        <taxon>Kickxellaceae</taxon>
        <taxon>Spiromyces</taxon>
    </lineage>
</organism>
<sequence length="174" mass="18870">MGAEAGTLTFMVGCPDKTVTEERLKPVLLHMGKNVVHCGNYGTGLIAKICNNLLLAVTMVGACEALHLGAKLGMDPKLLSSIMNISSGRSWSTDTANPIPGYIPTAPSSKNYEGGFAIKLILKDVGLAMKVAKDTRSSLMASALTEQIYRHVSNYERYSTKDFSVLYKWLSENH</sequence>
<evidence type="ECO:0000313" key="2">
    <source>
        <dbReference type="Proteomes" id="UP001145114"/>
    </source>
</evidence>
<name>A0ACC1HPY3_9FUNG</name>
<comment type="caution">
    <text evidence="1">The sequence shown here is derived from an EMBL/GenBank/DDBJ whole genome shotgun (WGS) entry which is preliminary data.</text>
</comment>
<dbReference type="EMBL" id="JAMZIH010002851">
    <property type="protein sequence ID" value="KAJ1677183.1"/>
    <property type="molecule type" value="Genomic_DNA"/>
</dbReference>
<accession>A0ACC1HPY3</accession>
<reference evidence="1" key="1">
    <citation type="submission" date="2022-06" db="EMBL/GenBank/DDBJ databases">
        <title>Phylogenomic reconstructions and comparative analyses of Kickxellomycotina fungi.</title>
        <authorList>
            <person name="Reynolds N.K."/>
            <person name="Stajich J.E."/>
            <person name="Barry K."/>
            <person name="Grigoriev I.V."/>
            <person name="Crous P."/>
            <person name="Smith M.E."/>
        </authorList>
    </citation>
    <scope>NUCLEOTIDE SEQUENCE</scope>
    <source>
        <strain evidence="1">RSA 2271</strain>
    </source>
</reference>
<keyword evidence="2" id="KW-1185">Reference proteome</keyword>
<gene>
    <name evidence="1" type="ORF">EV182_006701</name>
</gene>